<feature type="domain" description="Nanos-type" evidence="10">
    <location>
        <begin position="188"/>
        <end position="241"/>
    </location>
</feature>
<keyword evidence="7 8" id="KW-0694">RNA-binding</keyword>
<evidence type="ECO:0000313" key="11">
    <source>
        <dbReference type="EMBL" id="CAH2099395.1"/>
    </source>
</evidence>
<organism evidence="11 12">
    <name type="scientific">Euphydryas editha</name>
    <name type="common">Edith's checkerspot</name>
    <dbReference type="NCBI Taxonomy" id="104508"/>
    <lineage>
        <taxon>Eukaryota</taxon>
        <taxon>Metazoa</taxon>
        <taxon>Ecdysozoa</taxon>
        <taxon>Arthropoda</taxon>
        <taxon>Hexapoda</taxon>
        <taxon>Insecta</taxon>
        <taxon>Pterygota</taxon>
        <taxon>Neoptera</taxon>
        <taxon>Endopterygota</taxon>
        <taxon>Lepidoptera</taxon>
        <taxon>Glossata</taxon>
        <taxon>Ditrysia</taxon>
        <taxon>Papilionoidea</taxon>
        <taxon>Nymphalidae</taxon>
        <taxon>Nymphalinae</taxon>
        <taxon>Euphydryas</taxon>
    </lineage>
</organism>
<evidence type="ECO:0000256" key="3">
    <source>
        <dbReference type="ARBA" id="ARBA00022723"/>
    </source>
</evidence>
<dbReference type="PANTHER" id="PTHR12887">
    <property type="entry name" value="NANOS PROTEIN"/>
    <property type="match status" value="1"/>
</dbReference>
<evidence type="ECO:0000256" key="7">
    <source>
        <dbReference type="ARBA" id="ARBA00022884"/>
    </source>
</evidence>
<evidence type="ECO:0000313" key="12">
    <source>
        <dbReference type="Proteomes" id="UP001153954"/>
    </source>
</evidence>
<feature type="region of interest" description="Disordered" evidence="9">
    <location>
        <begin position="1"/>
        <end position="53"/>
    </location>
</feature>
<dbReference type="GO" id="GO:0005737">
    <property type="term" value="C:cytoplasm"/>
    <property type="evidence" value="ECO:0007669"/>
    <property type="project" value="UniProtKB-SubCell"/>
</dbReference>
<dbReference type="Proteomes" id="UP001153954">
    <property type="component" value="Unassembled WGS sequence"/>
</dbReference>
<reference evidence="11" key="1">
    <citation type="submission" date="2022-03" db="EMBL/GenBank/DDBJ databases">
        <authorList>
            <person name="Tunstrom K."/>
        </authorList>
    </citation>
    <scope>NUCLEOTIDE SEQUENCE</scope>
</reference>
<dbReference type="EMBL" id="CAKOGL010000022">
    <property type="protein sequence ID" value="CAH2099395.1"/>
    <property type="molecule type" value="Genomic_DNA"/>
</dbReference>
<gene>
    <name evidence="11" type="ORF">EEDITHA_LOCUS14383</name>
</gene>
<keyword evidence="3" id="KW-0479">Metal-binding</keyword>
<keyword evidence="4 8" id="KW-0863">Zinc-finger</keyword>
<dbReference type="Pfam" id="PF05741">
    <property type="entry name" value="zf-nanos"/>
    <property type="match status" value="1"/>
</dbReference>
<dbReference type="InterPro" id="IPR008705">
    <property type="entry name" value="Nanos/Xcar2"/>
</dbReference>
<dbReference type="InterPro" id="IPR038129">
    <property type="entry name" value="Nanos_sf"/>
</dbReference>
<sequence>MGLNNNYSDYGSGSSSESYTPWGSHDTWTQLQSPSNEPETIRRPGLSTFSEGSRSIDAIMQEFRLNGSDSPYDPEEETSNNLYNTHNRALAGMGPSNTYLRQKSWPAPDVSPVTRLPRPAPAADILLSMRPAEVSSVPEPVSMENVITEQQLQVLNSLPNSVLYSLLKELEQSRVQNTKGKKQTEAMECRFCKNNGERESYYRSHSLRARGRVSCPVLRAYRCRRCGARGDRAHTLKYCPLATPDERMKSTAMMRSVRMASGRCRNNAQVPSIDIASEYVVFGETTPTVLTDGAVYNNYETAPLDPIWEALEKKLML</sequence>
<keyword evidence="12" id="KW-1185">Reference proteome</keyword>
<comment type="similarity">
    <text evidence="8">Belongs to the nanos family.</text>
</comment>
<dbReference type="GO" id="GO:0006417">
    <property type="term" value="P:regulation of translation"/>
    <property type="evidence" value="ECO:0007669"/>
    <property type="project" value="UniProtKB-UniRule"/>
</dbReference>
<dbReference type="GO" id="GO:0008270">
    <property type="term" value="F:zinc ion binding"/>
    <property type="evidence" value="ECO:0007669"/>
    <property type="project" value="UniProtKB-KW"/>
</dbReference>
<name>A0AAU9URB4_EUPED</name>
<evidence type="ECO:0000256" key="5">
    <source>
        <dbReference type="ARBA" id="ARBA00022833"/>
    </source>
</evidence>
<comment type="caution">
    <text evidence="11">The sequence shown here is derived from an EMBL/GenBank/DDBJ whole genome shotgun (WGS) entry which is preliminary data.</text>
</comment>
<protein>
    <recommendedName>
        <fullName evidence="10">Nanos-type domain-containing protein</fullName>
    </recommendedName>
</protein>
<comment type="subcellular location">
    <subcellularLocation>
        <location evidence="1">Cytoplasm</location>
    </subcellularLocation>
</comment>
<keyword evidence="6 8" id="KW-0810">Translation regulation</keyword>
<evidence type="ECO:0000256" key="9">
    <source>
        <dbReference type="SAM" id="MobiDB-lite"/>
    </source>
</evidence>
<keyword evidence="5" id="KW-0862">Zinc</keyword>
<dbReference type="Gene3D" id="4.10.60.30">
    <property type="entry name" value="Nanos, RNA-binding domain"/>
    <property type="match status" value="1"/>
</dbReference>
<evidence type="ECO:0000256" key="8">
    <source>
        <dbReference type="PROSITE-ProRule" id="PRU00855"/>
    </source>
</evidence>
<dbReference type="AlphaFoldDB" id="A0AAU9URB4"/>
<evidence type="ECO:0000256" key="6">
    <source>
        <dbReference type="ARBA" id="ARBA00022845"/>
    </source>
</evidence>
<evidence type="ECO:0000256" key="2">
    <source>
        <dbReference type="ARBA" id="ARBA00022490"/>
    </source>
</evidence>
<keyword evidence="2" id="KW-0963">Cytoplasm</keyword>
<dbReference type="GO" id="GO:0003723">
    <property type="term" value="F:RNA binding"/>
    <property type="evidence" value="ECO:0007669"/>
    <property type="project" value="UniProtKB-UniRule"/>
</dbReference>
<dbReference type="InterPro" id="IPR024161">
    <property type="entry name" value="Znf_nanos-typ"/>
</dbReference>
<proteinExistence type="inferred from homology"/>
<accession>A0AAU9URB4</accession>
<dbReference type="PROSITE" id="PS51522">
    <property type="entry name" value="ZF_NANOS"/>
    <property type="match status" value="1"/>
</dbReference>
<evidence type="ECO:0000259" key="10">
    <source>
        <dbReference type="PROSITE" id="PS51522"/>
    </source>
</evidence>
<evidence type="ECO:0000256" key="1">
    <source>
        <dbReference type="ARBA" id="ARBA00004496"/>
    </source>
</evidence>
<feature type="compositionally biased region" description="Polar residues" evidence="9">
    <location>
        <begin position="26"/>
        <end position="38"/>
    </location>
</feature>
<evidence type="ECO:0000256" key="4">
    <source>
        <dbReference type="ARBA" id="ARBA00022771"/>
    </source>
</evidence>
<feature type="compositionally biased region" description="Low complexity" evidence="9">
    <location>
        <begin position="1"/>
        <end position="19"/>
    </location>
</feature>